<comment type="function">
    <text evidence="6 8">DNA-dependent RNA polymerase catalyzes the transcription of DNA into RNA using the four ribonucleoside triphosphates as substrates.</text>
</comment>
<dbReference type="Pfam" id="PF04563">
    <property type="entry name" value="RNA_pol_Rpb2_1"/>
    <property type="match status" value="1"/>
</dbReference>
<dbReference type="Gene3D" id="2.40.270.10">
    <property type="entry name" value="DNA-directed RNA polymerase, subunit 2, domain 6"/>
    <property type="match status" value="2"/>
</dbReference>
<evidence type="ECO:0000256" key="4">
    <source>
        <dbReference type="ARBA" id="ARBA00023163"/>
    </source>
</evidence>
<feature type="domain" description="RNA polymerase Rpb2" evidence="10">
    <location>
        <begin position="980"/>
        <end position="1053"/>
    </location>
</feature>
<keyword evidence="1 6" id="KW-0240">DNA-directed RNA polymerase</keyword>
<dbReference type="InterPro" id="IPR037034">
    <property type="entry name" value="RNA_pol_Rpb2_2_sf"/>
</dbReference>
<dbReference type="AlphaFoldDB" id="A0A1F4VHL7"/>
<evidence type="ECO:0000259" key="9">
    <source>
        <dbReference type="Pfam" id="PF00562"/>
    </source>
</evidence>
<keyword evidence="4 6" id="KW-0804">Transcription</keyword>
<dbReference type="Gene3D" id="3.90.1100.10">
    <property type="match status" value="1"/>
</dbReference>
<reference evidence="15 16" key="1">
    <citation type="journal article" date="2016" name="Nat. Commun.">
        <title>Thousands of microbial genomes shed light on interconnected biogeochemical processes in an aquifer system.</title>
        <authorList>
            <person name="Anantharaman K."/>
            <person name="Brown C.T."/>
            <person name="Hug L.A."/>
            <person name="Sharon I."/>
            <person name="Castelle C.J."/>
            <person name="Probst A.J."/>
            <person name="Thomas B.C."/>
            <person name="Singh A."/>
            <person name="Wilkins M.J."/>
            <person name="Karaoz U."/>
            <person name="Brodie E.L."/>
            <person name="Williams K.H."/>
            <person name="Hubbard S.S."/>
            <person name="Banfield J.F."/>
        </authorList>
    </citation>
    <scope>NUCLEOTIDE SEQUENCE [LARGE SCALE GENOMIC DNA]</scope>
</reference>
<dbReference type="EMBL" id="MEVN01000032">
    <property type="protein sequence ID" value="OGC56691.1"/>
    <property type="molecule type" value="Genomic_DNA"/>
</dbReference>
<evidence type="ECO:0000259" key="13">
    <source>
        <dbReference type="Pfam" id="PF04565"/>
    </source>
</evidence>
<dbReference type="GO" id="GO:0003899">
    <property type="term" value="F:DNA-directed RNA polymerase activity"/>
    <property type="evidence" value="ECO:0007669"/>
    <property type="project" value="UniProtKB-UniRule"/>
</dbReference>
<feature type="domain" description="RNA polymerase Rpb2" evidence="11">
    <location>
        <begin position="155"/>
        <end position="322"/>
    </location>
</feature>
<feature type="domain" description="DNA-directed RNA polymerase subunit 2 hybrid-binding" evidence="9">
    <location>
        <begin position="594"/>
        <end position="978"/>
    </location>
</feature>
<feature type="domain" description="DNA-directed RNA polymerase beta subunit external 1" evidence="14">
    <location>
        <begin position="469"/>
        <end position="529"/>
    </location>
</feature>
<dbReference type="Gene3D" id="3.90.1800.10">
    <property type="entry name" value="RNA polymerase alpha subunit dimerisation domain"/>
    <property type="match status" value="1"/>
</dbReference>
<dbReference type="InterPro" id="IPR007120">
    <property type="entry name" value="DNA-dir_RNAP_su2_dom"/>
</dbReference>
<dbReference type="InterPro" id="IPR007645">
    <property type="entry name" value="RNA_pol_Rpb2_3"/>
</dbReference>
<evidence type="ECO:0000259" key="11">
    <source>
        <dbReference type="Pfam" id="PF04561"/>
    </source>
</evidence>
<dbReference type="InterPro" id="IPR042107">
    <property type="entry name" value="DNA-dir_RNA_pol_bsu_ext_1_sf"/>
</dbReference>
<dbReference type="GO" id="GO:0006351">
    <property type="term" value="P:DNA-templated transcription"/>
    <property type="evidence" value="ECO:0007669"/>
    <property type="project" value="UniProtKB-UniRule"/>
</dbReference>
<dbReference type="InterPro" id="IPR010243">
    <property type="entry name" value="RNA_pol_bsu_bac"/>
</dbReference>
<comment type="subunit">
    <text evidence="6 8">The RNAP catalytic core consists of 2 alpha, 1 beta, 1 beta' and 1 omega subunit. When a sigma factor is associated with the core the holoenzyme is formed, which can initiate transcription.</text>
</comment>
<dbReference type="EC" id="2.7.7.6" evidence="6 8"/>
<evidence type="ECO:0000259" key="12">
    <source>
        <dbReference type="Pfam" id="PF04563"/>
    </source>
</evidence>
<dbReference type="Gene3D" id="2.40.50.100">
    <property type="match status" value="1"/>
</dbReference>
<dbReference type="Gene3D" id="2.30.150.10">
    <property type="entry name" value="DNA-directed RNA polymerase, beta subunit, external 1 domain"/>
    <property type="match status" value="1"/>
</dbReference>
<dbReference type="InterPro" id="IPR007121">
    <property type="entry name" value="RNA_pol_bsu_CS"/>
</dbReference>
<dbReference type="Pfam" id="PF04560">
    <property type="entry name" value="RNA_pol_Rpb2_7"/>
    <property type="match status" value="1"/>
</dbReference>
<dbReference type="InterPro" id="IPR014724">
    <property type="entry name" value="RNA_pol_RPB2_OB-fold"/>
</dbReference>
<keyword evidence="3 6" id="KW-0548">Nucleotidyltransferase</keyword>
<dbReference type="InterPro" id="IPR007644">
    <property type="entry name" value="RNA_pol_bsu_protrusion"/>
</dbReference>
<accession>A0A1F4VHL7</accession>
<evidence type="ECO:0000313" key="16">
    <source>
        <dbReference type="Proteomes" id="UP000177763"/>
    </source>
</evidence>
<dbReference type="GO" id="GO:0032549">
    <property type="term" value="F:ribonucleoside binding"/>
    <property type="evidence" value="ECO:0007669"/>
    <property type="project" value="InterPro"/>
</dbReference>
<evidence type="ECO:0000256" key="6">
    <source>
        <dbReference type="HAMAP-Rule" id="MF_01321"/>
    </source>
</evidence>
<dbReference type="InterPro" id="IPR015712">
    <property type="entry name" value="DNA-dir_RNA_pol_su2"/>
</dbReference>
<feature type="domain" description="RNA polymerase beta subunit protrusion" evidence="12">
    <location>
        <begin position="19"/>
        <end position="348"/>
    </location>
</feature>
<dbReference type="NCBIfam" id="NF001616">
    <property type="entry name" value="PRK00405.1"/>
    <property type="match status" value="1"/>
</dbReference>
<evidence type="ECO:0000256" key="8">
    <source>
        <dbReference type="RuleBase" id="RU363031"/>
    </source>
</evidence>
<dbReference type="GO" id="GO:0003677">
    <property type="term" value="F:DNA binding"/>
    <property type="evidence" value="ECO:0007669"/>
    <property type="project" value="UniProtKB-UniRule"/>
</dbReference>
<evidence type="ECO:0000259" key="10">
    <source>
        <dbReference type="Pfam" id="PF04560"/>
    </source>
</evidence>
<dbReference type="Proteomes" id="UP000177763">
    <property type="component" value="Unassembled WGS sequence"/>
</dbReference>
<gene>
    <name evidence="6" type="primary">rpoB</name>
    <name evidence="15" type="ORF">A3H26_00495</name>
</gene>
<dbReference type="InterPro" id="IPR007641">
    <property type="entry name" value="RNA_pol_Rpb2_7"/>
</dbReference>
<dbReference type="InterPro" id="IPR007642">
    <property type="entry name" value="RNA_pol_Rpb2_2"/>
</dbReference>
<dbReference type="Pfam" id="PF04561">
    <property type="entry name" value="RNA_pol_Rpb2_2"/>
    <property type="match status" value="1"/>
</dbReference>
<dbReference type="Gene3D" id="2.40.50.150">
    <property type="match status" value="1"/>
</dbReference>
<evidence type="ECO:0000256" key="7">
    <source>
        <dbReference type="RuleBase" id="RU000434"/>
    </source>
</evidence>
<evidence type="ECO:0000259" key="14">
    <source>
        <dbReference type="Pfam" id="PF10385"/>
    </source>
</evidence>
<dbReference type="FunFam" id="3.90.1800.10:FF:000001">
    <property type="entry name" value="DNA-directed RNA polymerase subunit beta"/>
    <property type="match status" value="1"/>
</dbReference>
<evidence type="ECO:0000256" key="5">
    <source>
        <dbReference type="ARBA" id="ARBA00048552"/>
    </source>
</evidence>
<feature type="domain" description="RNA polymerase Rpb2" evidence="13">
    <location>
        <begin position="382"/>
        <end position="450"/>
    </location>
</feature>
<dbReference type="CDD" id="cd00653">
    <property type="entry name" value="RNA_pol_B_RPB2"/>
    <property type="match status" value="1"/>
</dbReference>
<organism evidence="15 16">
    <name type="scientific">candidate division WWE3 bacterium RIFCSPLOWO2_12_FULL_36_10</name>
    <dbReference type="NCBI Taxonomy" id="1802630"/>
    <lineage>
        <taxon>Bacteria</taxon>
        <taxon>Katanobacteria</taxon>
    </lineage>
</organism>
<keyword evidence="2 6" id="KW-0808">Transferase</keyword>
<dbReference type="STRING" id="1802630.A3H26_00495"/>
<evidence type="ECO:0000256" key="2">
    <source>
        <dbReference type="ARBA" id="ARBA00022679"/>
    </source>
</evidence>
<dbReference type="PANTHER" id="PTHR20856">
    <property type="entry name" value="DNA-DIRECTED RNA POLYMERASE I SUBUNIT 2"/>
    <property type="match status" value="1"/>
</dbReference>
<dbReference type="Pfam" id="PF00562">
    <property type="entry name" value="RNA_pol_Rpb2_6"/>
    <property type="match status" value="1"/>
</dbReference>
<evidence type="ECO:0000313" key="15">
    <source>
        <dbReference type="EMBL" id="OGC56691.1"/>
    </source>
</evidence>
<dbReference type="PROSITE" id="PS01166">
    <property type="entry name" value="RNA_POL_BETA"/>
    <property type="match status" value="1"/>
</dbReference>
<dbReference type="InterPro" id="IPR019462">
    <property type="entry name" value="DNA-dir_RNA_pol_bsu_external_1"/>
</dbReference>
<dbReference type="InterPro" id="IPR037033">
    <property type="entry name" value="DNA-dir_RNAP_su2_hyb_sf"/>
</dbReference>
<evidence type="ECO:0000256" key="3">
    <source>
        <dbReference type="ARBA" id="ARBA00022695"/>
    </source>
</evidence>
<comment type="caution">
    <text evidence="15">The sequence shown here is derived from an EMBL/GenBank/DDBJ whole genome shotgun (WGS) entry which is preliminary data.</text>
</comment>
<proteinExistence type="inferred from homology"/>
<comment type="catalytic activity">
    <reaction evidence="5 6 8">
        <text>RNA(n) + a ribonucleoside 5'-triphosphate = RNA(n+1) + diphosphate</text>
        <dbReference type="Rhea" id="RHEA:21248"/>
        <dbReference type="Rhea" id="RHEA-COMP:14527"/>
        <dbReference type="Rhea" id="RHEA-COMP:17342"/>
        <dbReference type="ChEBI" id="CHEBI:33019"/>
        <dbReference type="ChEBI" id="CHEBI:61557"/>
        <dbReference type="ChEBI" id="CHEBI:140395"/>
        <dbReference type="EC" id="2.7.7.6"/>
    </reaction>
</comment>
<comment type="similarity">
    <text evidence="6 7">Belongs to the RNA polymerase beta chain family.</text>
</comment>
<dbReference type="GO" id="GO:0000428">
    <property type="term" value="C:DNA-directed RNA polymerase complex"/>
    <property type="evidence" value="ECO:0007669"/>
    <property type="project" value="UniProtKB-KW"/>
</dbReference>
<protein>
    <recommendedName>
        <fullName evidence="6 8">DNA-directed RNA polymerase subunit beta</fullName>
        <shortName evidence="6">RNAP subunit beta</shortName>
        <ecNumber evidence="6 8">2.7.7.6</ecNumber>
    </recommendedName>
    <alternativeName>
        <fullName evidence="6">RNA polymerase subunit beta</fullName>
    </alternativeName>
    <alternativeName>
        <fullName evidence="6">Transcriptase subunit beta</fullName>
    </alternativeName>
</protein>
<dbReference type="SUPFAM" id="SSF64484">
    <property type="entry name" value="beta and beta-prime subunits of DNA dependent RNA-polymerase"/>
    <property type="match status" value="1"/>
</dbReference>
<evidence type="ECO:0000256" key="1">
    <source>
        <dbReference type="ARBA" id="ARBA00022478"/>
    </source>
</evidence>
<name>A0A1F4VHL7_UNCKA</name>
<dbReference type="HAMAP" id="MF_01321">
    <property type="entry name" value="RNApol_bact_RpoB"/>
    <property type="match status" value="1"/>
</dbReference>
<sequence length="1095" mass="121135">MRYNFSKRKNVLALPNLSSLQLDSYAWLKAYGIAEILEELGTIEDYTGRNWVLVFSHPSINKPNLTEDEALRTGRTFDAPWYLEATLKNTAEKKEKKQTIYMGDLPMMTQHGTFIINGIERVVVNQLTRSEGALLTGENSPTTGKFLAGAKILPKNGAWLEIETSRSGVISVKIDRRRKITITTLLRIFGLDSDDAIKNAFEKVETDPEINYIEATLAKDSSSNYDEACLEIYKKVRPGEPLVLENAQSLVSSMFFNKRRYSLGKVGRFKLNQKLELTFPNDPKHRLLQLEDLIKIISKVIELNNSIGEVDDVDNLGNRRVKGVGELLQNEIRIGFLQMEKNIKERMSLQPREILPEPQILVSPRAVAAKIHSFFASGQLSQFQDQQNPLTALDHLRRLSVMGKGGLTKERASLAVRDVHYTHYGRICPVRTPEGPNIGLINYLAAYARVNEYGFLETPYFKLEKSSDGQVRVTDTLVYLAAYDEEGIYITDASIHVDGRGMITQKQVPLRKGGEFILGDVALAEYIEVVPRQIVGISAGLIPFLQNDDVVRTLVATQQMSQAVPLVNPQAPLVGTGIEDVIAYNAGTVIKALSDGKISYADANKVVVTYDGKRNKEEYLTQKFTKSNHDTCINQFVRVSTEDNIKKGDILIEGPASVGGELAIGTNITVAYMIWRGYEYEDGIVISDRLVKDDVLTSIHITDYNMQVLETKLGPEEITKDIPNVSEDALRNLTADGIVAVGSKVRAGDILVGKVAPKGETELSAEERLLRAIFGEKAKEVRDNSLVMPHGEHGIVIGIKRVDKDENSNLPAGVLEEITIYVAQQKKIEVGDKLAGRHGNKGVISVIVPQVDMPVLSDGTSVDIIFSSEAILKRMNVGQILEAPIGLAAKKLGKKYSFPVFEEIPEEDVAEELKKAGLPVTGKMKLIDGRTGEYFDDEIVVGETYILKLYHMAEDKMHARSTGPYSLITQQPLGGKAQFGGQRFGEMEVWALEAYGAAHTLQEMLTIKSDDLVGRTQAYRAILQGETIPESTVPESFKLLVRELNGLGLGIEAIGAVTKVEDDAPVVLEKEEMIIDKGEVSNLDSDLDKDQAGGE</sequence>
<dbReference type="Pfam" id="PF10385">
    <property type="entry name" value="RNA_pol_Rpb2_45"/>
    <property type="match status" value="1"/>
</dbReference>
<dbReference type="Gene3D" id="3.90.1110.10">
    <property type="entry name" value="RNA polymerase Rpb2, domain 2"/>
    <property type="match status" value="1"/>
</dbReference>
<dbReference type="Pfam" id="PF04565">
    <property type="entry name" value="RNA_pol_Rpb2_3"/>
    <property type="match status" value="1"/>
</dbReference>